<dbReference type="GO" id="GO:0008643">
    <property type="term" value="P:carbohydrate transport"/>
    <property type="evidence" value="ECO:0007669"/>
    <property type="project" value="InterPro"/>
</dbReference>
<feature type="transmembrane region" description="Helical" evidence="1">
    <location>
        <begin position="59"/>
        <end position="80"/>
    </location>
</feature>
<feature type="transmembrane region" description="Helical" evidence="1">
    <location>
        <begin position="269"/>
        <end position="292"/>
    </location>
</feature>
<gene>
    <name evidence="2" type="ORF">EMB92_09540</name>
</gene>
<accession>A0A5M9ZA74</accession>
<feature type="transmembrane region" description="Helical" evidence="1">
    <location>
        <begin position="124"/>
        <end position="146"/>
    </location>
</feature>
<sequence>MTDSESDALRSAIDSSKGRHITFPQAFGYGIGDVFGGGQLTLITTYLSLFWTRFCGMDIATSQSVIGMSALVSAVAALLFGVLDDNLYRYDVGRRFGRRRFLLMLTSPLLLFGVFLWIPGLPLAAYAAAYVLWVVLAQMFATSYSALPGEMTTDFTGRTKLSTVRLFVSTASTTVIPLAGSAVLSVTGEDRPVGYMVFTIATVVAFSLAVFVCWRRTWEMTPEAAGFGAYARGEVRDGHIGLAGWARRMVKVLHEYATTLRVKEFRKHLAIYLMVQVSMDVFGQTFVFFVVFDWGSTAAFASLLLGCAAVSLPLMPLFGMGMTKLGPRRMYAINFAGCLSGVAGLLLVWVLAGRLPGPVWTVVAVAASLWFFAFKSLCGYLPWAVFPYMADVDQVVTRRYRSATFSAIQASFRQLFSGLATILVGVVLGVVGFDATRSVQSPTARIGVGVVLLGWFGVSMVLCWLISAHLRIDKKTDGMVLSEIDRLQSGGRKSAVDKETRRTIEKLTGMPYDQVWLNGGR</sequence>
<feature type="transmembrane region" description="Helical" evidence="1">
    <location>
        <begin position="101"/>
        <end position="118"/>
    </location>
</feature>
<dbReference type="AlphaFoldDB" id="A0A5M9ZA74"/>
<dbReference type="GO" id="GO:0005886">
    <property type="term" value="C:plasma membrane"/>
    <property type="evidence" value="ECO:0007669"/>
    <property type="project" value="TreeGrafter"/>
</dbReference>
<dbReference type="RefSeq" id="WP_150394696.1">
    <property type="nucleotide sequence ID" value="NZ_RZJP01000004.1"/>
</dbReference>
<feature type="transmembrane region" description="Helical" evidence="1">
    <location>
        <begin position="358"/>
        <end position="381"/>
    </location>
</feature>
<dbReference type="Gene3D" id="1.20.1250.20">
    <property type="entry name" value="MFS general substrate transporter like domains"/>
    <property type="match status" value="2"/>
</dbReference>
<keyword evidence="1" id="KW-0472">Membrane</keyword>
<dbReference type="GO" id="GO:0015293">
    <property type="term" value="F:symporter activity"/>
    <property type="evidence" value="ECO:0007669"/>
    <property type="project" value="InterPro"/>
</dbReference>
<feature type="transmembrane region" description="Helical" evidence="1">
    <location>
        <begin position="166"/>
        <end position="187"/>
    </location>
</feature>
<dbReference type="SUPFAM" id="SSF103473">
    <property type="entry name" value="MFS general substrate transporter"/>
    <property type="match status" value="1"/>
</dbReference>
<dbReference type="InterPro" id="IPR039672">
    <property type="entry name" value="MFS_2"/>
</dbReference>
<dbReference type="Pfam" id="PF13347">
    <property type="entry name" value="MFS_2"/>
    <property type="match status" value="1"/>
</dbReference>
<feature type="transmembrane region" description="Helical" evidence="1">
    <location>
        <begin position="193"/>
        <end position="214"/>
    </location>
</feature>
<dbReference type="PANTHER" id="PTHR11328:SF24">
    <property type="entry name" value="MAJOR FACILITATOR SUPERFAMILY (MFS) PROFILE DOMAIN-CONTAINING PROTEIN"/>
    <property type="match status" value="1"/>
</dbReference>
<reference evidence="2 3" key="1">
    <citation type="journal article" date="2019" name="Syst. Appl. Microbiol.">
        <title>Characterization of Bifidobacterium species in feaces of the Egyptian fruit bat: Description of B. vespertilionis sp. nov. and B. rousetti sp. nov.</title>
        <authorList>
            <person name="Modesto M."/>
            <person name="Satti M."/>
            <person name="Watanabe K."/>
            <person name="Puglisi E."/>
            <person name="Morelli L."/>
            <person name="Huang C.-H."/>
            <person name="Liou J.-S."/>
            <person name="Miyashita M."/>
            <person name="Tamura T."/>
            <person name="Saito S."/>
            <person name="Mori K."/>
            <person name="Huang L."/>
            <person name="Sciavilla P."/>
            <person name="Sandri C."/>
            <person name="Spiezio C."/>
            <person name="Vitali F."/>
            <person name="Cavalieri D."/>
            <person name="Perpetuini G."/>
            <person name="Tofalo R."/>
            <person name="Bonetti A."/>
            <person name="Arita M."/>
            <person name="Mattarelli P."/>
        </authorList>
    </citation>
    <scope>NUCLEOTIDE SEQUENCE [LARGE SCALE GENOMIC DNA]</scope>
    <source>
        <strain evidence="2 3">RST27</strain>
    </source>
</reference>
<comment type="caution">
    <text evidence="2">The sequence shown here is derived from an EMBL/GenBank/DDBJ whole genome shotgun (WGS) entry which is preliminary data.</text>
</comment>
<dbReference type="Proteomes" id="UP000326060">
    <property type="component" value="Unassembled WGS sequence"/>
</dbReference>
<keyword evidence="1" id="KW-1133">Transmembrane helix</keyword>
<feature type="transmembrane region" description="Helical" evidence="1">
    <location>
        <begin position="331"/>
        <end position="352"/>
    </location>
</feature>
<feature type="transmembrane region" description="Helical" evidence="1">
    <location>
        <begin position="26"/>
        <end position="47"/>
    </location>
</feature>
<feature type="transmembrane region" description="Helical" evidence="1">
    <location>
        <begin position="445"/>
        <end position="466"/>
    </location>
</feature>
<evidence type="ECO:0000313" key="3">
    <source>
        <dbReference type="Proteomes" id="UP000326060"/>
    </source>
</evidence>
<feature type="transmembrane region" description="Helical" evidence="1">
    <location>
        <begin position="298"/>
        <end position="319"/>
    </location>
</feature>
<dbReference type="InterPro" id="IPR036259">
    <property type="entry name" value="MFS_trans_sf"/>
</dbReference>
<feature type="transmembrane region" description="Helical" evidence="1">
    <location>
        <begin position="415"/>
        <end position="433"/>
    </location>
</feature>
<dbReference type="EMBL" id="RZJP01000004">
    <property type="protein sequence ID" value="KAA8815418.1"/>
    <property type="molecule type" value="Genomic_DNA"/>
</dbReference>
<proteinExistence type="predicted"/>
<protein>
    <submittedName>
        <fullName evidence="2">Sodium:galactoside symporter</fullName>
    </submittedName>
</protein>
<evidence type="ECO:0000256" key="1">
    <source>
        <dbReference type="SAM" id="Phobius"/>
    </source>
</evidence>
<evidence type="ECO:0000313" key="2">
    <source>
        <dbReference type="EMBL" id="KAA8815418.1"/>
    </source>
</evidence>
<keyword evidence="1" id="KW-0812">Transmembrane</keyword>
<dbReference type="PANTHER" id="PTHR11328">
    <property type="entry name" value="MAJOR FACILITATOR SUPERFAMILY DOMAIN-CONTAINING PROTEIN"/>
    <property type="match status" value="1"/>
</dbReference>
<name>A0A5M9ZA74_9BIFI</name>
<organism evidence="2 3">
    <name type="scientific">Bifidobacterium callitrichos</name>
    <dbReference type="NCBI Taxonomy" id="762209"/>
    <lineage>
        <taxon>Bacteria</taxon>
        <taxon>Bacillati</taxon>
        <taxon>Actinomycetota</taxon>
        <taxon>Actinomycetes</taxon>
        <taxon>Bifidobacteriales</taxon>
        <taxon>Bifidobacteriaceae</taxon>
        <taxon>Bifidobacterium</taxon>
    </lineage>
</organism>